<evidence type="ECO:0000313" key="3">
    <source>
        <dbReference type="Proteomes" id="UP000565723"/>
    </source>
</evidence>
<dbReference type="SUPFAM" id="SSF52540">
    <property type="entry name" value="P-loop containing nucleoside triphosphate hydrolases"/>
    <property type="match status" value="1"/>
</dbReference>
<feature type="domain" description="Helicase HerA central" evidence="1">
    <location>
        <begin position="22"/>
        <end position="73"/>
    </location>
</feature>
<accession>A0A850LMM9</accession>
<protein>
    <submittedName>
        <fullName evidence="2">Type IV secretion system DNA-binding domain-containing protein</fullName>
    </submittedName>
</protein>
<dbReference type="InterPro" id="IPR051162">
    <property type="entry name" value="T4SS_component"/>
</dbReference>
<dbReference type="AlphaFoldDB" id="A0A850LMM9"/>
<evidence type="ECO:0000259" key="1">
    <source>
        <dbReference type="Pfam" id="PF01935"/>
    </source>
</evidence>
<dbReference type="PANTHER" id="PTHR30121">
    <property type="entry name" value="UNCHARACTERIZED PROTEIN YJGR-RELATED"/>
    <property type="match status" value="1"/>
</dbReference>
<reference evidence="2 3" key="1">
    <citation type="journal article" date="2020" name="Proc. Natl. Acad. Sci. U.S.A.">
        <title>Ecological drivers of bacterial community assembly in synthetic phycospheres.</title>
        <authorList>
            <person name="Fu H."/>
            <person name="Uchimiya M."/>
            <person name="Gore J."/>
            <person name="Moran M.A."/>
        </authorList>
    </citation>
    <scope>NUCLEOTIDE SEQUENCE [LARGE SCALE GENOMIC DNA]</scope>
    <source>
        <strain evidence="2">HF-Din03</strain>
    </source>
</reference>
<dbReference type="CDD" id="cd01127">
    <property type="entry name" value="TrwB_TraG_TraD_VirD4"/>
    <property type="match status" value="1"/>
</dbReference>
<dbReference type="InterPro" id="IPR002789">
    <property type="entry name" value="HerA_central"/>
</dbReference>
<dbReference type="GO" id="GO:0003677">
    <property type="term" value="F:DNA binding"/>
    <property type="evidence" value="ECO:0007669"/>
    <property type="project" value="UniProtKB-KW"/>
</dbReference>
<evidence type="ECO:0000313" key="2">
    <source>
        <dbReference type="EMBL" id="NVK99288.1"/>
    </source>
</evidence>
<dbReference type="PANTHER" id="PTHR30121:SF11">
    <property type="entry name" value="AAA+ ATPASE DOMAIN-CONTAINING PROTEIN"/>
    <property type="match status" value="1"/>
</dbReference>
<keyword evidence="2" id="KW-0238">DNA-binding</keyword>
<dbReference type="RefSeq" id="WP_011046967.1">
    <property type="nucleotide sequence ID" value="NZ_CP076685.1"/>
</dbReference>
<dbReference type="Proteomes" id="UP000565723">
    <property type="component" value="Unassembled WGS sequence"/>
</dbReference>
<dbReference type="OMA" id="KIWADSW"/>
<dbReference type="Pfam" id="PF01935">
    <property type="entry name" value="DUF87"/>
    <property type="match status" value="1"/>
</dbReference>
<proteinExistence type="predicted"/>
<gene>
    <name evidence="2" type="ORF">HW564_20390</name>
</gene>
<comment type="caution">
    <text evidence="2">The sequence shown here is derived from an EMBL/GenBank/DDBJ whole genome shotgun (WGS) entry which is preliminary data.</text>
</comment>
<sequence>MHFHPDHVTTLGQAHYRYGDFPFGIRLADRLMHLYIIGQTGTGKSTLLANLARQDAKNGIGFCLVDPHGDLAAGLVEMLDTPGIYWNVADPVSPYGYNPLTRVGTDHRPLVASGFIESLKKQWKDAWGARMEHLLRYAVLALLEQPSADIRDIVRLFVEKDFRRSVVARVTDPQVFAFWTKEYPNMNYQTAVDGVAPIANKLGAFLANPTLRRAICEPEEPLRFRRIMDDGQCLIVNLAKGRLGSDNANVMGGLIVSSVLNAAFTRHTVPEHERRPFFLYIDEFHSFTTSVFAGMLAEARKYGLGLVLAHQHIVQTDREVFEAVIGNAGSLVVFRVGAQDAPTFHRQLGTVEIPDLVNLPNYRAFIQLMVRGERVGTFSATMDPPLQ</sequence>
<dbReference type="EMBL" id="JABXIY010000063">
    <property type="protein sequence ID" value="NVK99288.1"/>
    <property type="molecule type" value="Genomic_DNA"/>
</dbReference>
<organism evidence="2 3">
    <name type="scientific">Ruegeria pomeroyi</name>
    <dbReference type="NCBI Taxonomy" id="89184"/>
    <lineage>
        <taxon>Bacteria</taxon>
        <taxon>Pseudomonadati</taxon>
        <taxon>Pseudomonadota</taxon>
        <taxon>Alphaproteobacteria</taxon>
        <taxon>Rhodobacterales</taxon>
        <taxon>Roseobacteraceae</taxon>
        <taxon>Ruegeria</taxon>
    </lineage>
</organism>
<dbReference type="Gene3D" id="3.40.50.300">
    <property type="entry name" value="P-loop containing nucleotide triphosphate hydrolases"/>
    <property type="match status" value="2"/>
</dbReference>
<dbReference type="InterPro" id="IPR027417">
    <property type="entry name" value="P-loop_NTPase"/>
</dbReference>
<name>A0A850LMM9_9RHOB</name>